<sequence>MSKADKVLATQQARLRNVQPLNAAPPVKVDGSKATVRIYQDVDDWGGPWGLSATELTDELDAMPEDVDTIELRINSYGGMVFEAVTMMNALRAHRARVVAVVEGLAASAASFLAVSADETVMMPSSRMMLHAAWGIGIGNASDMRAMADLLDNLTLDIAEVYAAKTGETADVWLDRLQEDRWYSAQEAVDAGLADRVETPKKTPDDAESSEDGQAQARFDPSLSLALLDL</sequence>
<dbReference type="SUPFAM" id="SSF52096">
    <property type="entry name" value="ClpP/crotonase"/>
    <property type="match status" value="1"/>
</dbReference>
<evidence type="ECO:0000256" key="6">
    <source>
        <dbReference type="RuleBase" id="RU003567"/>
    </source>
</evidence>
<name>A0A7G9R3H3_9MICO</name>
<dbReference type="AlphaFoldDB" id="A0A7G9R3H3"/>
<proteinExistence type="inferred from homology"/>
<evidence type="ECO:0000256" key="7">
    <source>
        <dbReference type="SAM" id="MobiDB-lite"/>
    </source>
</evidence>
<dbReference type="GO" id="GO:0009368">
    <property type="term" value="C:endopeptidase Clp complex"/>
    <property type="evidence" value="ECO:0007669"/>
    <property type="project" value="TreeGrafter"/>
</dbReference>
<dbReference type="GO" id="GO:0006515">
    <property type="term" value="P:protein quality control for misfolded or incompletely synthesized proteins"/>
    <property type="evidence" value="ECO:0007669"/>
    <property type="project" value="TreeGrafter"/>
</dbReference>
<dbReference type="InterPro" id="IPR001907">
    <property type="entry name" value="ClpP"/>
</dbReference>
<dbReference type="GO" id="GO:0004176">
    <property type="term" value="F:ATP-dependent peptidase activity"/>
    <property type="evidence" value="ECO:0007669"/>
    <property type="project" value="InterPro"/>
</dbReference>
<feature type="region of interest" description="Disordered" evidence="7">
    <location>
        <begin position="193"/>
        <end position="230"/>
    </location>
</feature>
<keyword evidence="4" id="KW-0378">Hydrolase</keyword>
<protein>
    <recommendedName>
        <fullName evidence="6">ATP-dependent Clp protease proteolytic subunit</fullName>
    </recommendedName>
</protein>
<evidence type="ECO:0000256" key="5">
    <source>
        <dbReference type="ARBA" id="ARBA00022825"/>
    </source>
</evidence>
<dbReference type="InterPro" id="IPR023562">
    <property type="entry name" value="ClpP/TepA"/>
</dbReference>
<comment type="similarity">
    <text evidence="1 6">Belongs to the peptidase S14 family.</text>
</comment>
<dbReference type="PRINTS" id="PR00127">
    <property type="entry name" value="CLPPROTEASEP"/>
</dbReference>
<dbReference type="GO" id="GO:0051117">
    <property type="term" value="F:ATPase binding"/>
    <property type="evidence" value="ECO:0007669"/>
    <property type="project" value="TreeGrafter"/>
</dbReference>
<dbReference type="InterPro" id="IPR029045">
    <property type="entry name" value="ClpP/crotonase-like_dom_sf"/>
</dbReference>
<dbReference type="GO" id="GO:0004252">
    <property type="term" value="F:serine-type endopeptidase activity"/>
    <property type="evidence" value="ECO:0007669"/>
    <property type="project" value="InterPro"/>
</dbReference>
<gene>
    <name evidence="8" type="ORF">H9L10_03570</name>
</gene>
<evidence type="ECO:0000256" key="4">
    <source>
        <dbReference type="ARBA" id="ARBA00022801"/>
    </source>
</evidence>
<keyword evidence="9" id="KW-1185">Reference proteome</keyword>
<keyword evidence="5" id="KW-0720">Serine protease</keyword>
<dbReference type="PANTHER" id="PTHR10381:SF70">
    <property type="entry name" value="ATP-DEPENDENT CLP PROTEASE PROTEOLYTIC SUBUNIT"/>
    <property type="match status" value="1"/>
</dbReference>
<accession>A0A7G9R3H3</accession>
<dbReference type="PANTHER" id="PTHR10381">
    <property type="entry name" value="ATP-DEPENDENT CLP PROTEASE PROTEOLYTIC SUBUNIT"/>
    <property type="match status" value="1"/>
</dbReference>
<dbReference type="NCBIfam" id="NF045542">
    <property type="entry name" value="Clp_rel_HeadMat"/>
    <property type="match status" value="1"/>
</dbReference>
<keyword evidence="2" id="KW-0963">Cytoplasm</keyword>
<evidence type="ECO:0000313" key="8">
    <source>
        <dbReference type="EMBL" id="QNN50148.1"/>
    </source>
</evidence>
<dbReference type="EMBL" id="CP060712">
    <property type="protein sequence ID" value="QNN50148.1"/>
    <property type="molecule type" value="Genomic_DNA"/>
</dbReference>
<dbReference type="Pfam" id="PF00574">
    <property type="entry name" value="CLP_protease"/>
    <property type="match status" value="1"/>
</dbReference>
<feature type="compositionally biased region" description="Basic and acidic residues" evidence="7">
    <location>
        <begin position="193"/>
        <end position="205"/>
    </location>
</feature>
<dbReference type="RefSeq" id="WP_166102336.1">
    <property type="nucleotide sequence ID" value="NZ_BMMY01000002.1"/>
</dbReference>
<evidence type="ECO:0000256" key="1">
    <source>
        <dbReference type="ARBA" id="ARBA00007039"/>
    </source>
</evidence>
<evidence type="ECO:0000256" key="3">
    <source>
        <dbReference type="ARBA" id="ARBA00022670"/>
    </source>
</evidence>
<reference evidence="8 9" key="1">
    <citation type="submission" date="2020-08" db="EMBL/GenBank/DDBJ databases">
        <title>Genome sequence of Phycicoccus endophyticus JCM 31784T.</title>
        <authorList>
            <person name="Hyun D.-W."/>
            <person name="Bae J.-W."/>
        </authorList>
    </citation>
    <scope>NUCLEOTIDE SEQUENCE [LARGE SCALE GENOMIC DNA]</scope>
    <source>
        <strain evidence="8 9">JCM 31784</strain>
    </source>
</reference>
<dbReference type="CDD" id="cd07016">
    <property type="entry name" value="S14_ClpP_1"/>
    <property type="match status" value="1"/>
</dbReference>
<keyword evidence="3 8" id="KW-0645">Protease</keyword>
<organism evidence="8 9">
    <name type="scientific">Phycicoccus endophyticus</name>
    <dbReference type="NCBI Taxonomy" id="1690220"/>
    <lineage>
        <taxon>Bacteria</taxon>
        <taxon>Bacillati</taxon>
        <taxon>Actinomycetota</taxon>
        <taxon>Actinomycetes</taxon>
        <taxon>Micrococcales</taxon>
        <taxon>Intrasporangiaceae</taxon>
        <taxon>Phycicoccus</taxon>
    </lineage>
</organism>
<evidence type="ECO:0000256" key="2">
    <source>
        <dbReference type="ARBA" id="ARBA00022490"/>
    </source>
</evidence>
<dbReference type="Gene3D" id="3.90.226.10">
    <property type="entry name" value="2-enoyl-CoA Hydratase, Chain A, domain 1"/>
    <property type="match status" value="1"/>
</dbReference>
<dbReference type="KEGG" id="pei:H9L10_03570"/>
<dbReference type="Proteomes" id="UP000515976">
    <property type="component" value="Chromosome"/>
</dbReference>
<evidence type="ECO:0000313" key="9">
    <source>
        <dbReference type="Proteomes" id="UP000515976"/>
    </source>
</evidence>